<evidence type="ECO:0000313" key="2">
    <source>
        <dbReference type="EMBL" id="VFQ82812.1"/>
    </source>
</evidence>
<feature type="region of interest" description="Disordered" evidence="1">
    <location>
        <begin position="229"/>
        <end position="315"/>
    </location>
</feature>
<feature type="compositionally biased region" description="Low complexity" evidence="1">
    <location>
        <begin position="277"/>
        <end position="294"/>
    </location>
</feature>
<dbReference type="EMBL" id="OOIL02002436">
    <property type="protein sequence ID" value="VFQ82812.1"/>
    <property type="molecule type" value="Genomic_DNA"/>
</dbReference>
<organism evidence="2 3">
    <name type="scientific">Cuscuta campestris</name>
    <dbReference type="NCBI Taxonomy" id="132261"/>
    <lineage>
        <taxon>Eukaryota</taxon>
        <taxon>Viridiplantae</taxon>
        <taxon>Streptophyta</taxon>
        <taxon>Embryophyta</taxon>
        <taxon>Tracheophyta</taxon>
        <taxon>Spermatophyta</taxon>
        <taxon>Magnoliopsida</taxon>
        <taxon>eudicotyledons</taxon>
        <taxon>Gunneridae</taxon>
        <taxon>Pentapetalae</taxon>
        <taxon>asterids</taxon>
        <taxon>lamiids</taxon>
        <taxon>Solanales</taxon>
        <taxon>Convolvulaceae</taxon>
        <taxon>Cuscuteae</taxon>
        <taxon>Cuscuta</taxon>
        <taxon>Cuscuta subgen. Grammica</taxon>
        <taxon>Cuscuta sect. Cleistogrammica</taxon>
    </lineage>
</organism>
<proteinExistence type="predicted"/>
<reference evidence="2 3" key="1">
    <citation type="submission" date="2018-04" db="EMBL/GenBank/DDBJ databases">
        <authorList>
            <person name="Vogel A."/>
        </authorList>
    </citation>
    <scope>NUCLEOTIDE SEQUENCE [LARGE SCALE GENOMIC DNA]</scope>
</reference>
<sequence length="520" mass="58370">MAPVDPATWTHESSIIKEDELREVAVLQGKSFRVHHPDAVGGISLSHNPNPQKYMVMHYHSVENGFRLPLHGLLHDICRHFGFAPGQLTANAHKYVASYILGCCALDRTPTLDEFLIFFSTGGPFPYYNLFPHPHALIFERVEFKHDKWSHRYFVVEFPVHNPLDLSSVVLRSSISRTKFAAVPLAEAAYYALREERGLIPHHSLQDARLYKKADLYYPLDPDPIPFEGVYSPKRSKAPPVVESNQSRSLPGTRPKKRPREGVTDDDFFPKKNKYEGTPTLPSPLTTSSGTQSTAPAAASGGMELPNPDNLDREGDELLDQSALKRPTLQPQLEVINTSPLGATISQGIEEEADRQKEPETSPAREKEVEVQKELDASSTMEKEAEEQKAERSKVKSLQEQITTYQRGTQDLEAQFDRLRAQISILESRVSASEDKVGSLKTELVERESRISELESSLHDAKQEGSHLNNLVIKHIEAKRLILGKLEKERQTARELRSRMGELEKTIAAHQGEVAALTTI</sequence>
<dbReference type="OrthoDB" id="671678at2759"/>
<evidence type="ECO:0000256" key="1">
    <source>
        <dbReference type="SAM" id="MobiDB-lite"/>
    </source>
</evidence>
<gene>
    <name evidence="2" type="ORF">CCAM_LOCUS24588</name>
</gene>
<feature type="region of interest" description="Disordered" evidence="1">
    <location>
        <begin position="350"/>
        <end position="394"/>
    </location>
</feature>
<protein>
    <submittedName>
        <fullName evidence="2">Uncharacterized protein</fullName>
    </submittedName>
</protein>
<dbReference type="AlphaFoldDB" id="A0A484M1W4"/>
<keyword evidence="3" id="KW-1185">Reference proteome</keyword>
<feature type="compositionally biased region" description="Basic and acidic residues" evidence="1">
    <location>
        <begin position="354"/>
        <end position="394"/>
    </location>
</feature>
<evidence type="ECO:0000313" key="3">
    <source>
        <dbReference type="Proteomes" id="UP000595140"/>
    </source>
</evidence>
<name>A0A484M1W4_9ASTE</name>
<dbReference type="Gene3D" id="1.20.5.340">
    <property type="match status" value="1"/>
</dbReference>
<accession>A0A484M1W4</accession>
<dbReference type="Proteomes" id="UP000595140">
    <property type="component" value="Unassembled WGS sequence"/>
</dbReference>
<feature type="compositionally biased region" description="Basic and acidic residues" evidence="1">
    <location>
        <begin position="260"/>
        <end position="275"/>
    </location>
</feature>